<sequence length="39" mass="4602">MVTTVRRDGKEQTPFSKWTRENSNLDSRKCGLSLMDIDW</sequence>
<reference evidence="1" key="1">
    <citation type="journal article" date="2014" name="Front. Microbiol.">
        <title>High frequency of phylogenetically diverse reductive dehalogenase-homologous genes in deep subseafloor sedimentary metagenomes.</title>
        <authorList>
            <person name="Kawai M."/>
            <person name="Futagami T."/>
            <person name="Toyoda A."/>
            <person name="Takaki Y."/>
            <person name="Nishi S."/>
            <person name="Hori S."/>
            <person name="Arai W."/>
            <person name="Tsubouchi T."/>
            <person name="Morono Y."/>
            <person name="Uchiyama I."/>
            <person name="Ito T."/>
            <person name="Fujiyama A."/>
            <person name="Inagaki F."/>
            <person name="Takami H."/>
        </authorList>
    </citation>
    <scope>NUCLEOTIDE SEQUENCE</scope>
    <source>
        <strain evidence="1">Expedition CK06-06</strain>
    </source>
</reference>
<name>X1B8R4_9ZZZZ</name>
<accession>X1B8R4</accession>
<dbReference type="EMBL" id="BART01011082">
    <property type="protein sequence ID" value="GAG80513.1"/>
    <property type="molecule type" value="Genomic_DNA"/>
</dbReference>
<dbReference type="AlphaFoldDB" id="X1B8R4"/>
<proteinExistence type="predicted"/>
<evidence type="ECO:0000313" key="1">
    <source>
        <dbReference type="EMBL" id="GAG80513.1"/>
    </source>
</evidence>
<organism evidence="1">
    <name type="scientific">marine sediment metagenome</name>
    <dbReference type="NCBI Taxonomy" id="412755"/>
    <lineage>
        <taxon>unclassified sequences</taxon>
        <taxon>metagenomes</taxon>
        <taxon>ecological metagenomes</taxon>
    </lineage>
</organism>
<gene>
    <name evidence="1" type="ORF">S01H4_23785</name>
</gene>
<protein>
    <submittedName>
        <fullName evidence="1">Uncharacterized protein</fullName>
    </submittedName>
</protein>
<feature type="non-terminal residue" evidence="1">
    <location>
        <position position="39"/>
    </location>
</feature>
<comment type="caution">
    <text evidence="1">The sequence shown here is derived from an EMBL/GenBank/DDBJ whole genome shotgun (WGS) entry which is preliminary data.</text>
</comment>